<evidence type="ECO:0000256" key="1">
    <source>
        <dbReference type="SAM" id="Phobius"/>
    </source>
</evidence>
<evidence type="ECO:0000313" key="3">
    <source>
        <dbReference type="Proteomes" id="UP000298646"/>
    </source>
</evidence>
<protein>
    <submittedName>
        <fullName evidence="2">Uncharacterized protein</fullName>
    </submittedName>
</protein>
<evidence type="ECO:0000313" key="2">
    <source>
        <dbReference type="EMBL" id="QCM00215.1"/>
    </source>
</evidence>
<name>A0AAE6EK69_AGRTU</name>
<feature type="transmembrane region" description="Helical" evidence="1">
    <location>
        <begin position="71"/>
        <end position="93"/>
    </location>
</feature>
<keyword evidence="1" id="KW-1133">Transmembrane helix</keyword>
<dbReference type="RefSeq" id="WP_137084748.1">
    <property type="nucleotide sequence ID" value="NZ_CP039907.1"/>
</dbReference>
<gene>
    <name evidence="2" type="ORF">CFBP6624_08725</name>
</gene>
<keyword evidence="1" id="KW-0472">Membrane</keyword>
<dbReference type="EMBL" id="CP039907">
    <property type="protein sequence ID" value="QCM00215.1"/>
    <property type="molecule type" value="Genomic_DNA"/>
</dbReference>
<dbReference type="Proteomes" id="UP000298646">
    <property type="component" value="Chromosome circular"/>
</dbReference>
<organism evidence="2 3">
    <name type="scientific">Agrobacterium tumefaciens</name>
    <dbReference type="NCBI Taxonomy" id="358"/>
    <lineage>
        <taxon>Bacteria</taxon>
        <taxon>Pseudomonadati</taxon>
        <taxon>Pseudomonadota</taxon>
        <taxon>Alphaproteobacteria</taxon>
        <taxon>Hyphomicrobiales</taxon>
        <taxon>Rhizobiaceae</taxon>
        <taxon>Rhizobium/Agrobacterium group</taxon>
        <taxon>Agrobacterium</taxon>
        <taxon>Agrobacterium tumefaciens complex</taxon>
    </lineage>
</organism>
<keyword evidence="1" id="KW-0812">Transmembrane</keyword>
<feature type="transmembrane region" description="Helical" evidence="1">
    <location>
        <begin position="30"/>
        <end position="51"/>
    </location>
</feature>
<proteinExistence type="predicted"/>
<sequence>MSWQVRLTKEKTLFDVYKQARLVASTRSNFIVAMSSALLVFALTTINMHFFPQFDHRVSLATGVRVVAETGFSFTSTLLGFLISGFAIFASITKPEVFVVLAQIPHKKGDMSRLHFIFFNFLFVFIHYLIFLGICIIIKTVGYPRGPLSEILAVLYYEIPQHASLVTGIIFSGMVGYTAFLIVLLKSFIWNMYQAILITIGANDILKEIERASGHHGQV</sequence>
<feature type="transmembrane region" description="Helical" evidence="1">
    <location>
        <begin position="162"/>
        <end position="185"/>
    </location>
</feature>
<reference evidence="2 3" key="1">
    <citation type="submission" date="2019-04" db="EMBL/GenBank/DDBJ databases">
        <title>Complete genome sequence of Agrobacterium tumefaciens CFBP6624.</title>
        <authorList>
            <person name="Haryono M."/>
            <person name="Lin Y.-C."/>
            <person name="Lai E.-M."/>
            <person name="Kuo C.-H."/>
        </authorList>
    </citation>
    <scope>NUCLEOTIDE SEQUENCE [LARGE SCALE GENOMIC DNA]</scope>
    <source>
        <strain evidence="2 3">CFBP6624</strain>
    </source>
</reference>
<accession>A0AAE6EK69</accession>
<dbReference type="AlphaFoldDB" id="A0AAE6EK69"/>
<feature type="transmembrane region" description="Helical" evidence="1">
    <location>
        <begin position="114"/>
        <end position="142"/>
    </location>
</feature>